<protein>
    <submittedName>
        <fullName evidence="2">Uncharacterized protein</fullName>
    </submittedName>
</protein>
<feature type="region of interest" description="Disordered" evidence="1">
    <location>
        <begin position="269"/>
        <end position="350"/>
    </location>
</feature>
<feature type="compositionally biased region" description="Low complexity" evidence="1">
    <location>
        <begin position="288"/>
        <end position="302"/>
    </location>
</feature>
<reference evidence="2 3" key="1">
    <citation type="submission" date="2024-09" db="EMBL/GenBank/DDBJ databases">
        <title>Chromosome-scale assembly of Riccia fluitans.</title>
        <authorList>
            <person name="Paukszto L."/>
            <person name="Sawicki J."/>
            <person name="Karawczyk K."/>
            <person name="Piernik-Szablinska J."/>
            <person name="Szczecinska M."/>
            <person name="Mazdziarz M."/>
        </authorList>
    </citation>
    <scope>NUCLEOTIDE SEQUENCE [LARGE SCALE GENOMIC DNA]</scope>
    <source>
        <strain evidence="2">Rf_01</strain>
        <tissue evidence="2">Aerial parts of the thallus</tissue>
    </source>
</reference>
<gene>
    <name evidence="2" type="ORF">R1flu_013466</name>
</gene>
<accession>A0ABD1YE28</accession>
<dbReference type="EMBL" id="JBHFFA010000004">
    <property type="protein sequence ID" value="KAL2628780.1"/>
    <property type="molecule type" value="Genomic_DNA"/>
</dbReference>
<keyword evidence="3" id="KW-1185">Reference proteome</keyword>
<evidence type="ECO:0000256" key="1">
    <source>
        <dbReference type="SAM" id="MobiDB-lite"/>
    </source>
</evidence>
<name>A0ABD1YE28_9MARC</name>
<feature type="compositionally biased region" description="Polar residues" evidence="1">
    <location>
        <begin position="136"/>
        <end position="145"/>
    </location>
</feature>
<dbReference type="Proteomes" id="UP001605036">
    <property type="component" value="Unassembled WGS sequence"/>
</dbReference>
<feature type="compositionally biased region" description="Acidic residues" evidence="1">
    <location>
        <begin position="323"/>
        <end position="339"/>
    </location>
</feature>
<dbReference type="AlphaFoldDB" id="A0ABD1YE28"/>
<evidence type="ECO:0000313" key="2">
    <source>
        <dbReference type="EMBL" id="KAL2628780.1"/>
    </source>
</evidence>
<sequence length="569" mass="66004">MARCNPPNYWRGKSERTQDVVRRRMLPPFRTEGPLQLDPIWREARELGVENEYGSMFAPTWDAQPMPEPRQGTWAATSDHYFRYHSSRELQFPWRSHGDDLEMSPEPSERDIESCLMNTPDCTCRSLLLDSLQNPHASGSLSYDPTETDLSRLPSTDRPPGYVCAGRVPHKHIRIRSASLQGFVTPMLPQPGEGSSRTFFEPEQQALNPNPFPPDDAVPVSDDDAEFDDILVALEILSGQAFENPNKNWVREVGTNTVNAAPEPMNVEQLQEREQNAEPDPEPLDTIQNQDQVDNVEQVVEVDPGHQLRRPRPGQNMLQYMGDSEDENDWESPEELPEEDSQRSTGQDKDGHMLDAAQLELLDYDEEVGAPSNWAPRSGDVMILKSCRYNIPWPGFDGKVEIYVDENEHYRYGTDPWTCWFEDGDIIVRFGSYSQKWQWTQAPQVRVYQYREGKFYLVGRQTIQPLYPMEYKFVDPQEKITHHMDFRLKPRRGDLIINRGIRFPFVWYIYWWDEGMPVRPSDLLVRAAYDEDANFSYCDAEVYLRNPDPAFPDNWIFLGKDDYCFNIVN</sequence>
<organism evidence="2 3">
    <name type="scientific">Riccia fluitans</name>
    <dbReference type="NCBI Taxonomy" id="41844"/>
    <lineage>
        <taxon>Eukaryota</taxon>
        <taxon>Viridiplantae</taxon>
        <taxon>Streptophyta</taxon>
        <taxon>Embryophyta</taxon>
        <taxon>Marchantiophyta</taxon>
        <taxon>Marchantiopsida</taxon>
        <taxon>Marchantiidae</taxon>
        <taxon>Marchantiales</taxon>
        <taxon>Ricciaceae</taxon>
        <taxon>Riccia</taxon>
    </lineage>
</organism>
<feature type="compositionally biased region" description="Basic and acidic residues" evidence="1">
    <location>
        <begin position="340"/>
        <end position="350"/>
    </location>
</feature>
<comment type="caution">
    <text evidence="2">The sequence shown here is derived from an EMBL/GenBank/DDBJ whole genome shotgun (WGS) entry which is preliminary data.</text>
</comment>
<feature type="region of interest" description="Disordered" evidence="1">
    <location>
        <begin position="136"/>
        <end position="162"/>
    </location>
</feature>
<proteinExistence type="predicted"/>
<evidence type="ECO:0000313" key="3">
    <source>
        <dbReference type="Proteomes" id="UP001605036"/>
    </source>
</evidence>